<dbReference type="Gene3D" id="1.25.40.10">
    <property type="entry name" value="Tetratricopeptide repeat domain"/>
    <property type="match status" value="1"/>
</dbReference>
<dbReference type="InterPro" id="IPR011990">
    <property type="entry name" value="TPR-like_helical_dom_sf"/>
</dbReference>
<gene>
    <name evidence="1" type="ORF">HYG79_04650</name>
</gene>
<name>A0A7H9AMQ1_9FLAO</name>
<organism evidence="1 2">
    <name type="scientific">Costertonia aggregata</name>
    <dbReference type="NCBI Taxonomy" id="343403"/>
    <lineage>
        <taxon>Bacteria</taxon>
        <taxon>Pseudomonadati</taxon>
        <taxon>Bacteroidota</taxon>
        <taxon>Flavobacteriia</taxon>
        <taxon>Flavobacteriales</taxon>
        <taxon>Flavobacteriaceae</taxon>
        <taxon>Costertonia</taxon>
    </lineage>
</organism>
<keyword evidence="2" id="KW-1185">Reference proteome</keyword>
<dbReference type="KEGG" id="cagg:HYG79_04650"/>
<dbReference type="EMBL" id="CP058595">
    <property type="protein sequence ID" value="QLG44664.1"/>
    <property type="molecule type" value="Genomic_DNA"/>
</dbReference>
<dbReference type="RefSeq" id="WP_179240998.1">
    <property type="nucleotide sequence ID" value="NZ_CP058595.1"/>
</dbReference>
<evidence type="ECO:0000313" key="2">
    <source>
        <dbReference type="Proteomes" id="UP000509302"/>
    </source>
</evidence>
<dbReference type="AlphaFoldDB" id="A0A7H9AMQ1"/>
<dbReference type="SUPFAM" id="SSF48452">
    <property type="entry name" value="TPR-like"/>
    <property type="match status" value="1"/>
</dbReference>
<accession>A0A7H9AMQ1</accession>
<sequence>MQMPIFNSLRPIIKKPKRDSAAYCIKKSIEAQDPFLNREYHYLASLAREKQDLGSALKYYKLACNEDPDDIRSHFQLYTTSEQYYKDSKTILDCYESFMKKFNGQDEYLSSIAAKRIRKFKEDIHFGKK</sequence>
<reference evidence="1 2" key="1">
    <citation type="journal article" date="2006" name="Int. J. Syst. Evol. Microbiol.">
        <title>Costertonia aggregata gen. nov., sp. nov., a mesophilic marine bacterium of the family Flavobacteriaceae, isolated from a mature biofilm.</title>
        <authorList>
            <person name="Kwon K.K."/>
            <person name="Lee Y.K."/>
            <person name="Lee H.K."/>
        </authorList>
    </citation>
    <scope>NUCLEOTIDE SEQUENCE [LARGE SCALE GENOMIC DNA]</scope>
    <source>
        <strain evidence="1 2">KCCM 42265</strain>
    </source>
</reference>
<protein>
    <recommendedName>
        <fullName evidence="3">Tetratricopeptide repeat protein</fullName>
    </recommendedName>
</protein>
<proteinExistence type="predicted"/>
<dbReference type="Proteomes" id="UP000509302">
    <property type="component" value="Chromosome"/>
</dbReference>
<evidence type="ECO:0008006" key="3">
    <source>
        <dbReference type="Google" id="ProtNLM"/>
    </source>
</evidence>
<evidence type="ECO:0000313" key="1">
    <source>
        <dbReference type="EMBL" id="QLG44664.1"/>
    </source>
</evidence>